<sequence length="260" mass="28023">MSTHIHLTTAFTSLLTAAIHSILYTRALYPRASFLATRFHNYPVHQSRHPLVCTWINDAVAAITPLLASNSLAHVVVVIYSALHVPLERFVFDVSRFPVVAPRDRELVIERAEAAGAGAGAVPPSDAELERRHDRVSVELSESFRAVMARLSSVSTRLAPLPPDCSFAVAVELKEEAEAPIGHPQPWIPAEPGLQVSGRVGDGDRKRGGQLGGARTVPVRAVEAGEMVLEVWVEEGSGKMEEASQETFPSSSSSSSSGFQ</sequence>
<evidence type="ECO:0000256" key="1">
    <source>
        <dbReference type="ARBA" id="ARBA00010348"/>
    </source>
</evidence>
<evidence type="ECO:0000313" key="5">
    <source>
        <dbReference type="Proteomes" id="UP000799437"/>
    </source>
</evidence>
<dbReference type="OrthoDB" id="21254at2759"/>
<dbReference type="SUPFAM" id="SSF56019">
    <property type="entry name" value="The spindle assembly checkpoint protein mad2"/>
    <property type="match status" value="1"/>
</dbReference>
<gene>
    <name evidence="4" type="ORF">EJ05DRAFT_472767</name>
</gene>
<dbReference type="GO" id="GO:0003677">
    <property type="term" value="F:DNA binding"/>
    <property type="evidence" value="ECO:0007669"/>
    <property type="project" value="UniProtKB-KW"/>
</dbReference>
<evidence type="ECO:0000256" key="2">
    <source>
        <dbReference type="SAM" id="MobiDB-lite"/>
    </source>
</evidence>
<reference evidence="4" key="1">
    <citation type="journal article" date="2020" name="Stud. Mycol.">
        <title>101 Dothideomycetes genomes: a test case for predicting lifestyles and emergence of pathogens.</title>
        <authorList>
            <person name="Haridas S."/>
            <person name="Albert R."/>
            <person name="Binder M."/>
            <person name="Bloem J."/>
            <person name="Labutti K."/>
            <person name="Salamov A."/>
            <person name="Andreopoulos B."/>
            <person name="Baker S."/>
            <person name="Barry K."/>
            <person name="Bills G."/>
            <person name="Bluhm B."/>
            <person name="Cannon C."/>
            <person name="Castanera R."/>
            <person name="Culley D."/>
            <person name="Daum C."/>
            <person name="Ezra D."/>
            <person name="Gonzalez J."/>
            <person name="Henrissat B."/>
            <person name="Kuo A."/>
            <person name="Liang C."/>
            <person name="Lipzen A."/>
            <person name="Lutzoni F."/>
            <person name="Magnuson J."/>
            <person name="Mondo S."/>
            <person name="Nolan M."/>
            <person name="Ohm R."/>
            <person name="Pangilinan J."/>
            <person name="Park H.-J."/>
            <person name="Ramirez L."/>
            <person name="Alfaro M."/>
            <person name="Sun H."/>
            <person name="Tritt A."/>
            <person name="Yoshinaga Y."/>
            <person name="Zwiers L.-H."/>
            <person name="Turgeon B."/>
            <person name="Goodwin S."/>
            <person name="Spatafora J."/>
            <person name="Crous P."/>
            <person name="Grigoriev I."/>
        </authorList>
    </citation>
    <scope>NUCLEOTIDE SEQUENCE</scope>
    <source>
        <strain evidence="4">CBS 121739</strain>
    </source>
</reference>
<dbReference type="AlphaFoldDB" id="A0A6A6WG81"/>
<dbReference type="Pfam" id="PF02301">
    <property type="entry name" value="HORMA"/>
    <property type="match status" value="1"/>
</dbReference>
<accession>A0A6A6WG81</accession>
<dbReference type="InterPro" id="IPR003511">
    <property type="entry name" value="HORMA_dom"/>
</dbReference>
<organism evidence="4 5">
    <name type="scientific">Pseudovirgaria hyperparasitica</name>
    <dbReference type="NCBI Taxonomy" id="470096"/>
    <lineage>
        <taxon>Eukaryota</taxon>
        <taxon>Fungi</taxon>
        <taxon>Dikarya</taxon>
        <taxon>Ascomycota</taxon>
        <taxon>Pezizomycotina</taxon>
        <taxon>Dothideomycetes</taxon>
        <taxon>Dothideomycetes incertae sedis</taxon>
        <taxon>Acrospermales</taxon>
        <taxon>Acrospermaceae</taxon>
        <taxon>Pseudovirgaria</taxon>
    </lineage>
</organism>
<evidence type="ECO:0000259" key="3">
    <source>
        <dbReference type="PROSITE" id="PS50815"/>
    </source>
</evidence>
<dbReference type="GO" id="GO:0016035">
    <property type="term" value="C:zeta DNA polymerase complex"/>
    <property type="evidence" value="ECO:0007669"/>
    <property type="project" value="TreeGrafter"/>
</dbReference>
<proteinExistence type="inferred from homology"/>
<dbReference type="Gene3D" id="3.30.900.10">
    <property type="entry name" value="HORMA domain"/>
    <property type="match status" value="1"/>
</dbReference>
<dbReference type="EMBL" id="ML996566">
    <property type="protein sequence ID" value="KAF2761808.1"/>
    <property type="molecule type" value="Genomic_DNA"/>
</dbReference>
<dbReference type="InterPro" id="IPR045091">
    <property type="entry name" value="Mad2-like"/>
</dbReference>
<name>A0A6A6WG81_9PEZI</name>
<keyword evidence="5" id="KW-1185">Reference proteome</keyword>
<dbReference type="PANTHER" id="PTHR11842:SF10">
    <property type="entry name" value="MITOTIC SPINDLE ASSEMBLY CHECKPOINT PROTEIN MAD2B"/>
    <property type="match status" value="1"/>
</dbReference>
<evidence type="ECO:0000313" key="4">
    <source>
        <dbReference type="EMBL" id="KAF2761808.1"/>
    </source>
</evidence>
<dbReference type="PANTHER" id="PTHR11842">
    <property type="entry name" value="MITOTIC SPINDLE ASSEMBLY CHECKPOINT PROTEIN MAD2"/>
    <property type="match status" value="1"/>
</dbReference>
<dbReference type="PROSITE" id="PS50815">
    <property type="entry name" value="HORMA"/>
    <property type="match status" value="1"/>
</dbReference>
<dbReference type="Proteomes" id="UP000799437">
    <property type="component" value="Unassembled WGS sequence"/>
</dbReference>
<feature type="region of interest" description="Disordered" evidence="2">
    <location>
        <begin position="236"/>
        <end position="260"/>
    </location>
</feature>
<keyword evidence="4" id="KW-0238">DNA-binding</keyword>
<comment type="similarity">
    <text evidence="1">Belongs to the MAD2 family.</text>
</comment>
<dbReference type="GeneID" id="54484306"/>
<dbReference type="InterPro" id="IPR036570">
    <property type="entry name" value="HORMA_dom_sf"/>
</dbReference>
<feature type="compositionally biased region" description="Low complexity" evidence="2">
    <location>
        <begin position="250"/>
        <end position="260"/>
    </location>
</feature>
<protein>
    <submittedName>
        <fullName evidence="4">DNA-binding protein</fullName>
    </submittedName>
</protein>
<dbReference type="RefSeq" id="XP_033604259.1">
    <property type="nucleotide sequence ID" value="XM_033743252.1"/>
</dbReference>
<feature type="domain" description="HORMA" evidence="3">
    <location>
        <begin position="5"/>
        <end position="233"/>
    </location>
</feature>